<keyword evidence="4" id="KW-0732">Signal</keyword>
<comment type="caution">
    <text evidence="6">The sequence shown here is derived from an EMBL/GenBank/DDBJ whole genome shotgun (WGS) entry which is preliminary data.</text>
</comment>
<name>A0A9E3LUU6_9NOST</name>
<dbReference type="NCBIfam" id="TIGR00971">
    <property type="entry name" value="3a0106s03"/>
    <property type="match status" value="1"/>
</dbReference>
<keyword evidence="3" id="KW-0813">Transport</keyword>
<dbReference type="Gene3D" id="3.40.190.10">
    <property type="entry name" value="Periplasmic binding protein-like II"/>
    <property type="match status" value="2"/>
</dbReference>
<dbReference type="Pfam" id="PF13531">
    <property type="entry name" value="SBP_bac_11"/>
    <property type="match status" value="1"/>
</dbReference>
<proteinExistence type="inferred from homology"/>
<sequence length="387" mass="42045">MNSWQRVMTKSRQTLLKIIGGVRVKSIKGFLSLALVGVSLSVAIASCSAGSNGNNTAGNSTTASPVSAANNKQDVEVTLVSFAVTKAAHDVIIPKFVEKWKQEHNQNVTFRQSYGGSGSQTRAVIDGLEADVVHLALGLDTQKIEKAGLIEPGWEKEVPNNAIASKTVAALITRSGNPKNIKTWADLEKGDIKVITADPKTSGIARWNFLALWNSAIKTGAGEEKALDFVTKIYSNVPILTKDAREATDAFVKQGQGDALINYENEVILAQQKGQKIDYVVPDVNISIDNPIAVVDKNVDKHGTREVAEAFVEYLFTPEAQQEFAKLGFRPLDEAVAQNKELKALADKYTKVNNLGNVQDYGGWAQVQKKFFADGAVFDQIQSNIKR</sequence>
<dbReference type="GO" id="GO:0140104">
    <property type="term" value="F:molecular carrier activity"/>
    <property type="evidence" value="ECO:0007669"/>
    <property type="project" value="InterPro"/>
</dbReference>
<dbReference type="EMBL" id="JAHHHW010000119">
    <property type="protein sequence ID" value="MBW4433978.1"/>
    <property type="molecule type" value="Genomic_DNA"/>
</dbReference>
<evidence type="ECO:0000256" key="2">
    <source>
        <dbReference type="ARBA" id="ARBA00006099"/>
    </source>
</evidence>
<dbReference type="GO" id="GO:1902358">
    <property type="term" value="P:sulfate transmembrane transport"/>
    <property type="evidence" value="ECO:0007669"/>
    <property type="project" value="InterPro"/>
</dbReference>
<reference evidence="6" key="2">
    <citation type="journal article" date="2022" name="Microbiol. Resour. Announc.">
        <title>Metagenome Sequencing to Explore Phylogenomics of Terrestrial Cyanobacteria.</title>
        <authorList>
            <person name="Ward R.D."/>
            <person name="Stajich J.E."/>
            <person name="Johansen J.R."/>
            <person name="Huntemann M."/>
            <person name="Clum A."/>
            <person name="Foster B."/>
            <person name="Foster B."/>
            <person name="Roux S."/>
            <person name="Palaniappan K."/>
            <person name="Varghese N."/>
            <person name="Mukherjee S."/>
            <person name="Reddy T.B.K."/>
            <person name="Daum C."/>
            <person name="Copeland A."/>
            <person name="Chen I.A."/>
            <person name="Ivanova N.N."/>
            <person name="Kyrpides N.C."/>
            <person name="Shapiro N."/>
            <person name="Eloe-Fadrosh E.A."/>
            <person name="Pietrasiak N."/>
        </authorList>
    </citation>
    <scope>NUCLEOTIDE SEQUENCE</scope>
    <source>
        <strain evidence="6">HA4357-MV3</strain>
    </source>
</reference>
<evidence type="ECO:0000256" key="5">
    <source>
        <dbReference type="ARBA" id="ARBA00022764"/>
    </source>
</evidence>
<evidence type="ECO:0000256" key="1">
    <source>
        <dbReference type="ARBA" id="ARBA00004418"/>
    </source>
</evidence>
<dbReference type="CDD" id="cd01005">
    <property type="entry name" value="PBP2_CysP"/>
    <property type="match status" value="1"/>
</dbReference>
<evidence type="ECO:0000313" key="7">
    <source>
        <dbReference type="Proteomes" id="UP000813215"/>
    </source>
</evidence>
<organism evidence="6 7">
    <name type="scientific">Pelatocladus maniniholoensis HA4357-MV3</name>
    <dbReference type="NCBI Taxonomy" id="1117104"/>
    <lineage>
        <taxon>Bacteria</taxon>
        <taxon>Bacillati</taxon>
        <taxon>Cyanobacteriota</taxon>
        <taxon>Cyanophyceae</taxon>
        <taxon>Nostocales</taxon>
        <taxon>Nostocaceae</taxon>
        <taxon>Pelatocladus</taxon>
    </lineage>
</organism>
<dbReference type="Proteomes" id="UP000813215">
    <property type="component" value="Unassembled WGS sequence"/>
</dbReference>
<dbReference type="PANTHER" id="PTHR30368">
    <property type="entry name" value="SULFATE-BINDING PROTEIN"/>
    <property type="match status" value="1"/>
</dbReference>
<reference evidence="6" key="1">
    <citation type="submission" date="2021-05" db="EMBL/GenBank/DDBJ databases">
        <authorList>
            <person name="Pietrasiak N."/>
            <person name="Ward R."/>
            <person name="Stajich J.E."/>
            <person name="Kurbessoian T."/>
        </authorList>
    </citation>
    <scope>NUCLEOTIDE SEQUENCE</scope>
    <source>
        <strain evidence="6">HA4357-MV3</strain>
    </source>
</reference>
<dbReference type="InterPro" id="IPR005669">
    <property type="entry name" value="Thiosulph/SO4-bd"/>
</dbReference>
<evidence type="ECO:0000256" key="3">
    <source>
        <dbReference type="ARBA" id="ARBA00022448"/>
    </source>
</evidence>
<protein>
    <submittedName>
        <fullName evidence="6">Sulfate ABC transporter substrate-binding protein</fullName>
    </submittedName>
</protein>
<evidence type="ECO:0000313" key="6">
    <source>
        <dbReference type="EMBL" id="MBW4433978.1"/>
    </source>
</evidence>
<comment type="similarity">
    <text evidence="2">Belongs to the prokaryotic sulfate-binding protein family.</text>
</comment>
<gene>
    <name evidence="6" type="ORF">KME28_20265</name>
</gene>
<dbReference type="AlphaFoldDB" id="A0A9E3LUU6"/>
<keyword evidence="5" id="KW-0574">Periplasm</keyword>
<accession>A0A9E3LUU6</accession>
<dbReference type="SUPFAM" id="SSF53850">
    <property type="entry name" value="Periplasmic binding protein-like II"/>
    <property type="match status" value="1"/>
</dbReference>
<evidence type="ECO:0000256" key="4">
    <source>
        <dbReference type="ARBA" id="ARBA00022729"/>
    </source>
</evidence>
<comment type="subcellular location">
    <subcellularLocation>
        <location evidence="1">Periplasm</location>
    </subcellularLocation>
</comment>
<dbReference type="PANTHER" id="PTHR30368:SF2">
    <property type="entry name" value="SULFATE-BINDING PROTEIN"/>
    <property type="match status" value="1"/>
</dbReference>
<dbReference type="GO" id="GO:0042597">
    <property type="term" value="C:periplasmic space"/>
    <property type="evidence" value="ECO:0007669"/>
    <property type="project" value="UniProtKB-SubCell"/>
</dbReference>